<evidence type="ECO:0000313" key="10">
    <source>
        <dbReference type="Proteomes" id="UP001140453"/>
    </source>
</evidence>
<name>A0A9W9CWK5_9PEZI</name>
<comment type="caution">
    <text evidence="9">The sequence shown here is derived from an EMBL/GenBank/DDBJ whole genome shotgun (WGS) entry which is preliminary data.</text>
</comment>
<dbReference type="InterPro" id="IPR003593">
    <property type="entry name" value="AAA+_ATPase"/>
</dbReference>
<dbReference type="PROSITE" id="PS50162">
    <property type="entry name" value="RECA_2"/>
    <property type="match status" value="1"/>
</dbReference>
<evidence type="ECO:0000256" key="3">
    <source>
        <dbReference type="ARBA" id="ARBA00022763"/>
    </source>
</evidence>
<dbReference type="GO" id="GO:0007131">
    <property type="term" value="P:reciprocal meiotic recombination"/>
    <property type="evidence" value="ECO:0007669"/>
    <property type="project" value="TreeGrafter"/>
</dbReference>
<dbReference type="GO" id="GO:0005524">
    <property type="term" value="F:ATP binding"/>
    <property type="evidence" value="ECO:0007669"/>
    <property type="project" value="UniProtKB-KW"/>
</dbReference>
<feature type="domain" description="RecA family profile 1" evidence="8">
    <location>
        <begin position="50"/>
        <end position="243"/>
    </location>
</feature>
<dbReference type="CDD" id="cd01393">
    <property type="entry name" value="RecA-like"/>
    <property type="match status" value="1"/>
</dbReference>
<gene>
    <name evidence="9" type="ORF">N0V93_007403</name>
</gene>
<evidence type="ECO:0000256" key="4">
    <source>
        <dbReference type="ARBA" id="ARBA00022840"/>
    </source>
</evidence>
<evidence type="ECO:0000256" key="5">
    <source>
        <dbReference type="ARBA" id="ARBA00023204"/>
    </source>
</evidence>
<keyword evidence="6" id="KW-0539">Nucleus</keyword>
<dbReference type="GO" id="GO:0000707">
    <property type="term" value="P:meiotic DNA recombinase assembly"/>
    <property type="evidence" value="ECO:0007669"/>
    <property type="project" value="TreeGrafter"/>
</dbReference>
<dbReference type="PANTHER" id="PTHR46239">
    <property type="entry name" value="DNA REPAIR PROTEIN RAD51 HOMOLOG 3 RAD51C"/>
    <property type="match status" value="1"/>
</dbReference>
<comment type="subcellular location">
    <subcellularLocation>
        <location evidence="1">Nucleus</location>
    </subcellularLocation>
</comment>
<protein>
    <recommendedName>
        <fullName evidence="8">RecA family profile 1 domain-containing protein</fullName>
    </recommendedName>
</protein>
<evidence type="ECO:0000256" key="6">
    <source>
        <dbReference type="ARBA" id="ARBA00023242"/>
    </source>
</evidence>
<evidence type="ECO:0000259" key="8">
    <source>
        <dbReference type="PROSITE" id="PS50162"/>
    </source>
</evidence>
<dbReference type="InterPro" id="IPR027417">
    <property type="entry name" value="P-loop_NTPase"/>
</dbReference>
<dbReference type="Gene3D" id="3.40.50.300">
    <property type="entry name" value="P-loop containing nucleotide triphosphate hydrolases"/>
    <property type="match status" value="1"/>
</dbReference>
<evidence type="ECO:0000256" key="1">
    <source>
        <dbReference type="ARBA" id="ARBA00004123"/>
    </source>
</evidence>
<keyword evidence="2" id="KW-0547">Nucleotide-binding</keyword>
<accession>A0A9W9CWK5</accession>
<dbReference type="SUPFAM" id="SSF52540">
    <property type="entry name" value="P-loop containing nucleoside triphosphate hydrolases"/>
    <property type="match status" value="1"/>
</dbReference>
<keyword evidence="5" id="KW-0234">DNA repair</keyword>
<reference evidence="9" key="1">
    <citation type="submission" date="2022-10" db="EMBL/GenBank/DDBJ databases">
        <title>Tapping the CABI collections for fungal endophytes: first genome assemblies for Collariella, Neodidymelliopsis, Ascochyta clinopodiicola, Didymella pomorum, Didymosphaeria variabile, Neocosmospora piperis and Neocucurbitaria cava.</title>
        <authorList>
            <person name="Hill R."/>
        </authorList>
    </citation>
    <scope>NUCLEOTIDE SEQUENCE</scope>
    <source>
        <strain evidence="9">IMI 355082</strain>
    </source>
</reference>
<dbReference type="InterPro" id="IPR020588">
    <property type="entry name" value="RecA_ATP-bd"/>
</dbReference>
<keyword evidence="4" id="KW-0067">ATP-binding</keyword>
<dbReference type="Proteomes" id="UP001140453">
    <property type="component" value="Unassembled WGS sequence"/>
</dbReference>
<dbReference type="GO" id="GO:0008821">
    <property type="term" value="F:crossover junction DNA endonuclease activity"/>
    <property type="evidence" value="ECO:0007669"/>
    <property type="project" value="TreeGrafter"/>
</dbReference>
<evidence type="ECO:0000256" key="2">
    <source>
        <dbReference type="ARBA" id="ARBA00022741"/>
    </source>
</evidence>
<dbReference type="OrthoDB" id="5957327at2759"/>
<dbReference type="GO" id="GO:0005657">
    <property type="term" value="C:replication fork"/>
    <property type="evidence" value="ECO:0007669"/>
    <property type="project" value="TreeGrafter"/>
</dbReference>
<dbReference type="SMART" id="SM00382">
    <property type="entry name" value="AAA"/>
    <property type="match status" value="1"/>
</dbReference>
<dbReference type="GO" id="GO:0033065">
    <property type="term" value="C:Rad51C-XRCC3 complex"/>
    <property type="evidence" value="ECO:0007669"/>
    <property type="project" value="TreeGrafter"/>
</dbReference>
<dbReference type="InterPro" id="IPR052093">
    <property type="entry name" value="HR_Repair_Mediator"/>
</dbReference>
<proteinExistence type="predicted"/>
<keyword evidence="3" id="KW-0227">DNA damage</keyword>
<feature type="compositionally biased region" description="Polar residues" evidence="7">
    <location>
        <begin position="361"/>
        <end position="375"/>
    </location>
</feature>
<dbReference type="GO" id="GO:0000400">
    <property type="term" value="F:four-way junction DNA binding"/>
    <property type="evidence" value="ECO:0007669"/>
    <property type="project" value="TreeGrafter"/>
</dbReference>
<evidence type="ECO:0000256" key="7">
    <source>
        <dbReference type="SAM" id="MobiDB-lite"/>
    </source>
</evidence>
<keyword evidence="10" id="KW-1185">Reference proteome</keyword>
<feature type="compositionally biased region" description="Acidic residues" evidence="7">
    <location>
        <begin position="388"/>
        <end position="407"/>
    </location>
</feature>
<dbReference type="GO" id="GO:0140664">
    <property type="term" value="F:ATP-dependent DNA damage sensor activity"/>
    <property type="evidence" value="ECO:0007669"/>
    <property type="project" value="InterPro"/>
</dbReference>
<feature type="region of interest" description="Disordered" evidence="7">
    <location>
        <begin position="328"/>
        <end position="407"/>
    </location>
</feature>
<dbReference type="EMBL" id="JAPEVB010000004">
    <property type="protein sequence ID" value="KAJ4389930.1"/>
    <property type="molecule type" value="Genomic_DNA"/>
</dbReference>
<dbReference type="PANTHER" id="PTHR46239:SF1">
    <property type="entry name" value="DNA REPAIR PROTEIN RAD51 HOMOLOG 3"/>
    <property type="match status" value="1"/>
</dbReference>
<organism evidence="9 10">
    <name type="scientific">Gnomoniopsis smithogilvyi</name>
    <dbReference type="NCBI Taxonomy" id="1191159"/>
    <lineage>
        <taxon>Eukaryota</taxon>
        <taxon>Fungi</taxon>
        <taxon>Dikarya</taxon>
        <taxon>Ascomycota</taxon>
        <taxon>Pezizomycotina</taxon>
        <taxon>Sordariomycetes</taxon>
        <taxon>Sordariomycetidae</taxon>
        <taxon>Diaporthales</taxon>
        <taxon>Gnomoniaceae</taxon>
        <taxon>Gnomoniopsis</taxon>
    </lineage>
</organism>
<dbReference type="AlphaFoldDB" id="A0A9W9CWK5"/>
<evidence type="ECO:0000313" key="9">
    <source>
        <dbReference type="EMBL" id="KAJ4389930.1"/>
    </source>
</evidence>
<dbReference type="GO" id="GO:0033063">
    <property type="term" value="C:Rad51B-Rad51C-Rad51D-XRCC2 complex"/>
    <property type="evidence" value="ECO:0007669"/>
    <property type="project" value="TreeGrafter"/>
</dbReference>
<sequence length="407" mass="43657">MGTMSAASIYHRHVSRDALRLQTTLGVNIILDRLPTVSAAQALDDLNGDSTTHVSTGLPHLDRGLAWRTLTASDEKGGLPKGQVTEIWGPPGIGKTAFGIEAAVNALRDGQSVVWVDCLHPVCHKRFTDVYHATHVKDTDNAPPNHLDNLIHFSCPTLAHFIALLCRPTLSSVPSGTALIVIDSLSALINHALPRIPAPKGTVKGNKGPSPSSRRIQILQYIVGAMQKLAATRDAAVVLLSQCATRMQAERGATLTPAVNANVWEQGVATRIALYRDWVWTDGCTSGARLATVQKVDGNVFAEALDNVVAFEIESTGLVPVKYDSVQPAGATSYTPAQKRKLDDTGLEGADSEDEYGWGEQDNSALPGQPPQWQGSEDIILGTHLDTDDSNDVDDEDADPEQESDQD</sequence>